<evidence type="ECO:0000313" key="2">
    <source>
        <dbReference type="Proteomes" id="UP000626220"/>
    </source>
</evidence>
<dbReference type="SUPFAM" id="SSF52833">
    <property type="entry name" value="Thioredoxin-like"/>
    <property type="match status" value="1"/>
</dbReference>
<dbReference type="Proteomes" id="UP000626220">
    <property type="component" value="Unassembled WGS sequence"/>
</dbReference>
<dbReference type="InterPro" id="IPR012863">
    <property type="entry name" value="DUF1636"/>
</dbReference>
<dbReference type="EMBL" id="BNCJ01000002">
    <property type="protein sequence ID" value="GHF43145.1"/>
    <property type="molecule type" value="Genomic_DNA"/>
</dbReference>
<dbReference type="RefSeq" id="WP_189679287.1">
    <property type="nucleotide sequence ID" value="NZ_BNCJ01000002.1"/>
</dbReference>
<reference evidence="1" key="1">
    <citation type="journal article" date="2014" name="Int. J. Syst. Evol. Microbiol.">
        <title>Complete genome sequence of Corynebacterium casei LMG S-19264T (=DSM 44701T), isolated from a smear-ripened cheese.</title>
        <authorList>
            <consortium name="US DOE Joint Genome Institute (JGI-PGF)"/>
            <person name="Walter F."/>
            <person name="Albersmeier A."/>
            <person name="Kalinowski J."/>
            <person name="Ruckert C."/>
        </authorList>
    </citation>
    <scope>NUCLEOTIDE SEQUENCE</scope>
    <source>
        <strain evidence="1">KCTC 42650</strain>
    </source>
</reference>
<organism evidence="1 2">
    <name type="scientific">Seohaeicola zhoushanensis</name>
    <dbReference type="NCBI Taxonomy" id="1569283"/>
    <lineage>
        <taxon>Bacteria</taxon>
        <taxon>Pseudomonadati</taxon>
        <taxon>Pseudomonadota</taxon>
        <taxon>Alphaproteobacteria</taxon>
        <taxon>Rhodobacterales</taxon>
        <taxon>Roseobacteraceae</taxon>
        <taxon>Seohaeicola</taxon>
    </lineage>
</organism>
<sequence length="128" mass="14139">MEPVTTTAATELLVCTTCRMGLPVIEGEPRPGARLLAELETMDWPEGLTLKPVECLSNCDSGCSVVLRGGPARWTYVYGRLDPEKAALVHEGASRYHATADGLVPWRERPEHFRKNCIARIPPLEIPE</sequence>
<accession>A0A8J3GVB5</accession>
<name>A0A8J3GVB5_9RHOB</name>
<dbReference type="Pfam" id="PF07845">
    <property type="entry name" value="DUF1636"/>
    <property type="match status" value="1"/>
</dbReference>
<evidence type="ECO:0000313" key="1">
    <source>
        <dbReference type="EMBL" id="GHF43145.1"/>
    </source>
</evidence>
<comment type="caution">
    <text evidence="1">The sequence shown here is derived from an EMBL/GenBank/DDBJ whole genome shotgun (WGS) entry which is preliminary data.</text>
</comment>
<dbReference type="InterPro" id="IPR036249">
    <property type="entry name" value="Thioredoxin-like_sf"/>
</dbReference>
<keyword evidence="2" id="KW-1185">Reference proteome</keyword>
<protein>
    <submittedName>
        <fullName evidence="1">Metal-binding protein</fullName>
    </submittedName>
</protein>
<dbReference type="AlphaFoldDB" id="A0A8J3GVB5"/>
<gene>
    <name evidence="1" type="ORF">GCM10017056_13770</name>
</gene>
<reference evidence="1" key="2">
    <citation type="submission" date="2020-09" db="EMBL/GenBank/DDBJ databases">
        <authorList>
            <person name="Sun Q."/>
            <person name="Kim S."/>
        </authorList>
    </citation>
    <scope>NUCLEOTIDE SEQUENCE</scope>
    <source>
        <strain evidence="1">KCTC 42650</strain>
    </source>
</reference>
<dbReference type="CDD" id="cd02980">
    <property type="entry name" value="TRX_Fd_family"/>
    <property type="match status" value="1"/>
</dbReference>
<proteinExistence type="predicted"/>